<dbReference type="RefSeq" id="WP_069296275.1">
    <property type="nucleotide sequence ID" value="NZ_MCRI01000019.1"/>
</dbReference>
<gene>
    <name evidence="2" type="ORF">A9E74_01843</name>
</gene>
<sequence>MSGNHFDHLLQKQLSRRSVLQFSLGAMLASAMPLSSANTMLRNHTELLGFKPIPAADLLDEVVVPEGYRAEVFYRWGDPISDGPAFNMDASNSAADQLQQAGMHHDALQYFPLPKGSNSNDHGLLVMNHEYLDLDLIHTDGSHDHSPETYNADKVAKEQNAHGVSLIEVKHVDGQWQIIRPSSYARRLTANTEMTVSGPAAGHELMKTQADPQGKKVLGTFNNCANGKTPWGTYLTCEENFHYYFVYDQKQPRDADTERRWKRYRLGFSYYGWQQFDPRFDLDKEPNEVNRFGWVVEFDPYDPQSMPVKRTALGRFAHENVAHKIGKDGRLAFYSGDDSRFEYIYKFITRDAWDGTLGARHGRLLDDGILYAARFEEDGSARWLPLVFGENGLIAENGFVDQADVLIHARAAADIVGATKMDRPEWITVHPHTDDVFVSLTNNSERGSEGYPGKDAANPRNQNLFGHIIKFSETDATATEFNWQVFVLGGEGEGEQFANPDGLYVDDRGVLWIQTDVSSSVMNDGPFKDFGNNQMLAADPETGEIRRFLTGPIGCEVTGVIMTPDMKTMWVNIQHPGEMPEVLEKRGIVKSPQNPTAASNWPDHQPNGRPRSATVLITKEDGGVIGT</sequence>
<evidence type="ECO:0000313" key="2">
    <source>
        <dbReference type="EMBL" id="ODN66475.1"/>
    </source>
</evidence>
<feature type="compositionally biased region" description="Basic and acidic residues" evidence="1">
    <location>
        <begin position="618"/>
        <end position="627"/>
    </location>
</feature>
<dbReference type="AlphaFoldDB" id="A0A1E3GR98"/>
<dbReference type="EMBL" id="MCRI01000019">
    <property type="protein sequence ID" value="ODN66475.1"/>
    <property type="molecule type" value="Genomic_DNA"/>
</dbReference>
<comment type="caution">
    <text evidence="2">The sequence shown here is derived from an EMBL/GenBank/DDBJ whole genome shotgun (WGS) entry which is preliminary data.</text>
</comment>
<dbReference type="PATRIC" id="fig|291169.3.peg.1854"/>
<dbReference type="PANTHER" id="PTHR35399:SF2">
    <property type="entry name" value="DUF839 DOMAIN-CONTAINING PROTEIN"/>
    <property type="match status" value="1"/>
</dbReference>
<dbReference type="STRING" id="291169.A9E74_01843"/>
<dbReference type="Proteomes" id="UP000094379">
    <property type="component" value="Unassembled WGS sequence"/>
</dbReference>
<dbReference type="PROSITE" id="PS51318">
    <property type="entry name" value="TAT"/>
    <property type="match status" value="1"/>
</dbReference>
<proteinExistence type="predicted"/>
<dbReference type="InterPro" id="IPR006311">
    <property type="entry name" value="TAT_signal"/>
</dbReference>
<dbReference type="SUPFAM" id="SSF63829">
    <property type="entry name" value="Calcium-dependent phosphotriesterase"/>
    <property type="match status" value="1"/>
</dbReference>
<dbReference type="PANTHER" id="PTHR35399">
    <property type="entry name" value="SLR8030 PROTEIN"/>
    <property type="match status" value="1"/>
</dbReference>
<evidence type="ECO:0000256" key="1">
    <source>
        <dbReference type="SAM" id="MobiDB-lite"/>
    </source>
</evidence>
<evidence type="ECO:0008006" key="4">
    <source>
        <dbReference type="Google" id="ProtNLM"/>
    </source>
</evidence>
<protein>
    <recommendedName>
        <fullName evidence="4">PhoX family phosphatase</fullName>
    </recommendedName>
</protein>
<reference evidence="2 3" key="1">
    <citation type="submission" date="2016-07" db="EMBL/GenBank/DDBJ databases">
        <title>Draft Genome Sequence of Methylophaga muralis Bur 1.</title>
        <authorList>
            <person name="Vasilenko O.V."/>
            <person name="Doronina N.V."/>
            <person name="Shmareva M.N."/>
            <person name="Tarlachkov S.V."/>
            <person name="Mustakhimov I."/>
            <person name="Trotsenko Y.A."/>
        </authorList>
    </citation>
    <scope>NUCLEOTIDE SEQUENCE [LARGE SCALE GENOMIC DNA]</scope>
    <source>
        <strain evidence="2 3">Bur 1</strain>
    </source>
</reference>
<evidence type="ECO:0000313" key="3">
    <source>
        <dbReference type="Proteomes" id="UP000094379"/>
    </source>
</evidence>
<dbReference type="InterPro" id="IPR008557">
    <property type="entry name" value="PhoX"/>
</dbReference>
<dbReference type="Pfam" id="PF05787">
    <property type="entry name" value="PhoX"/>
    <property type="match status" value="1"/>
</dbReference>
<name>A0A1E3GR98_9GAMM</name>
<organism evidence="2 3">
    <name type="scientific">Methylophaga muralis</name>
    <dbReference type="NCBI Taxonomy" id="291169"/>
    <lineage>
        <taxon>Bacteria</taxon>
        <taxon>Pseudomonadati</taxon>
        <taxon>Pseudomonadota</taxon>
        <taxon>Gammaproteobacteria</taxon>
        <taxon>Thiotrichales</taxon>
        <taxon>Piscirickettsiaceae</taxon>
        <taxon>Methylophaga</taxon>
    </lineage>
</organism>
<accession>A0A1E3GR98</accession>
<feature type="region of interest" description="Disordered" evidence="1">
    <location>
        <begin position="591"/>
        <end position="627"/>
    </location>
</feature>
<keyword evidence="3" id="KW-1185">Reference proteome</keyword>